<feature type="compositionally biased region" description="Basic and acidic residues" evidence="1">
    <location>
        <begin position="40"/>
        <end position="53"/>
    </location>
</feature>
<evidence type="ECO:0000256" key="1">
    <source>
        <dbReference type="SAM" id="MobiDB-lite"/>
    </source>
</evidence>
<feature type="compositionally biased region" description="Basic residues" evidence="1">
    <location>
        <begin position="166"/>
        <end position="175"/>
    </location>
</feature>
<gene>
    <name evidence="2" type="ORF">MAR_012061</name>
</gene>
<feature type="compositionally biased region" description="Polar residues" evidence="1">
    <location>
        <begin position="650"/>
        <end position="661"/>
    </location>
</feature>
<sequence>MNGSPYAKKKLLSQSDSSGDDKLDLQRPRTLNLRGNNNKSRGDNFDNRTKGDNNRNGLGRTTYVPPPAPPPPPPNYSGGSSDDNSQDVFGSQERGIDVVTRPKNDMLGALKNNPKFRNSFKSNEKDANERAQRISSSSSLERFGPAPSPPGDGSNRPSLPPVPKSPKGKKSKHAGINRAPRPTSLSENEVKKLEKGFPRDGQDPDIRVLRDDHSTSSSSEVVAINVKADQKRKADTVHALKPDRGNRGKKKQTKSVSSALDPEPKPSPRMPRDRVQSTDDELGRPRGRGFSHRRGRSADRLDSRPTTPTRLQRYGSKNSLYSSRSSLYDRRRRRKNSTGSYVSYRDDISVGRYSDSDEDFDGYEKPLSRKDRERLYRSENDLGRRPKEAGTQTLRETATQTGEGVAVVVQNKMLVKKKKPSKSVSSSGTQTVKKSKSKSIDNLAEEKGYHSDKEKKRKNKRSKSMNSLENAVDETDSSEKKEKPKVRPKPRPRKSTSADTMLEEKKIASQENLAADPNANPYYPGSEGFVPQQPYYPSQGYQGMPPPAGYPGQAGNFPGQAGNYPIQPGNFPGQQGVPMQGQYPQYPGQANSGYPNFQPNQPQQQAHNGLLSNVPAAQVPKQRNKSNWEMLCEITDSHRERDDITETGSVASSVFTNNPASLPNYGNPPTYQQFHNYPPPPKHMLHSNSVPDYENAAYRALNYENADVRAQNGIIHTSSSWDALKAATNPKAGKLDGKQQSSESEV</sequence>
<feature type="compositionally biased region" description="Pro residues" evidence="1">
    <location>
        <begin position="64"/>
        <end position="75"/>
    </location>
</feature>
<keyword evidence="3" id="KW-1185">Reference proteome</keyword>
<feature type="compositionally biased region" description="Polar residues" evidence="1">
    <location>
        <begin position="390"/>
        <end position="402"/>
    </location>
</feature>
<dbReference type="EMBL" id="CP111025">
    <property type="protein sequence ID" value="WAR26357.1"/>
    <property type="molecule type" value="Genomic_DNA"/>
</dbReference>
<dbReference type="Proteomes" id="UP001164746">
    <property type="component" value="Chromosome 14"/>
</dbReference>
<feature type="compositionally biased region" description="Basic and acidic residues" evidence="1">
    <location>
        <begin position="122"/>
        <end position="132"/>
    </location>
</feature>
<feature type="compositionally biased region" description="Low complexity" evidence="1">
    <location>
        <begin position="572"/>
        <end position="605"/>
    </location>
</feature>
<protein>
    <submittedName>
        <fullName evidence="2">Uncharacterized protein</fullName>
    </submittedName>
</protein>
<accession>A0ABY7FXI3</accession>
<feature type="compositionally biased region" description="Basic and acidic residues" evidence="1">
    <location>
        <begin position="262"/>
        <end position="284"/>
    </location>
</feature>
<feature type="compositionally biased region" description="Low complexity" evidence="1">
    <location>
        <begin position="422"/>
        <end position="432"/>
    </location>
</feature>
<organism evidence="2 3">
    <name type="scientific">Mya arenaria</name>
    <name type="common">Soft-shell clam</name>
    <dbReference type="NCBI Taxonomy" id="6604"/>
    <lineage>
        <taxon>Eukaryota</taxon>
        <taxon>Metazoa</taxon>
        <taxon>Spiralia</taxon>
        <taxon>Lophotrochozoa</taxon>
        <taxon>Mollusca</taxon>
        <taxon>Bivalvia</taxon>
        <taxon>Autobranchia</taxon>
        <taxon>Heteroconchia</taxon>
        <taxon>Euheterodonta</taxon>
        <taxon>Imparidentia</taxon>
        <taxon>Neoheterodontei</taxon>
        <taxon>Myida</taxon>
        <taxon>Myoidea</taxon>
        <taxon>Myidae</taxon>
        <taxon>Mya</taxon>
    </lineage>
</organism>
<feature type="compositionally biased region" description="Low complexity" evidence="1">
    <location>
        <begin position="531"/>
        <end position="543"/>
    </location>
</feature>
<evidence type="ECO:0000313" key="3">
    <source>
        <dbReference type="Proteomes" id="UP001164746"/>
    </source>
</evidence>
<feature type="compositionally biased region" description="Basic and acidic residues" evidence="1">
    <location>
        <begin position="94"/>
        <end position="104"/>
    </location>
</feature>
<feature type="compositionally biased region" description="Basic residues" evidence="1">
    <location>
        <begin position="483"/>
        <end position="494"/>
    </location>
</feature>
<name>A0ABY7FXI3_MYAAR</name>
<feature type="compositionally biased region" description="Basic residues" evidence="1">
    <location>
        <begin position="285"/>
        <end position="295"/>
    </location>
</feature>
<feature type="compositionally biased region" description="Basic and acidic residues" evidence="1">
    <location>
        <begin position="444"/>
        <end position="454"/>
    </location>
</feature>
<feature type="compositionally biased region" description="Basic and acidic residues" evidence="1">
    <location>
        <begin position="188"/>
        <end position="214"/>
    </location>
</feature>
<evidence type="ECO:0000313" key="2">
    <source>
        <dbReference type="EMBL" id="WAR26357.1"/>
    </source>
</evidence>
<feature type="region of interest" description="Disordered" evidence="1">
    <location>
        <begin position="650"/>
        <end position="689"/>
    </location>
</feature>
<proteinExistence type="predicted"/>
<feature type="compositionally biased region" description="Low complexity" evidence="1">
    <location>
        <begin position="316"/>
        <end position="326"/>
    </location>
</feature>
<reference evidence="2" key="1">
    <citation type="submission" date="2022-11" db="EMBL/GenBank/DDBJ databases">
        <title>Centuries of genome instability and evolution in soft-shell clam transmissible cancer (bioRxiv).</title>
        <authorList>
            <person name="Hart S.F.M."/>
            <person name="Yonemitsu M.A."/>
            <person name="Giersch R.M."/>
            <person name="Beal B.F."/>
            <person name="Arriagada G."/>
            <person name="Davis B.W."/>
            <person name="Ostrander E.A."/>
            <person name="Goff S.P."/>
            <person name="Metzger M.J."/>
        </authorList>
    </citation>
    <scope>NUCLEOTIDE SEQUENCE</scope>
    <source>
        <strain evidence="2">MELC-2E11</strain>
        <tissue evidence="2">Siphon/mantle</tissue>
    </source>
</reference>
<feature type="compositionally biased region" description="Basic and acidic residues" evidence="1">
    <location>
        <begin position="362"/>
        <end position="388"/>
    </location>
</feature>
<feature type="compositionally biased region" description="Polar residues" evidence="1">
    <location>
        <begin position="77"/>
        <end position="89"/>
    </location>
</feature>
<feature type="region of interest" description="Disordered" evidence="1">
    <location>
        <begin position="1"/>
        <end position="607"/>
    </location>
</feature>
<feature type="compositionally biased region" description="Basic and acidic residues" evidence="1">
    <location>
        <begin position="228"/>
        <end position="246"/>
    </location>
</feature>